<evidence type="ECO:0000256" key="1">
    <source>
        <dbReference type="ARBA" id="ARBA00004123"/>
    </source>
</evidence>
<feature type="region of interest" description="Disordered" evidence="5">
    <location>
        <begin position="636"/>
        <end position="657"/>
    </location>
</feature>
<dbReference type="FunFam" id="1.10.10.60:FF:000374">
    <property type="entry name" value="Arginine-glutamic acid dipeptide repeat protein"/>
    <property type="match status" value="1"/>
</dbReference>
<evidence type="ECO:0000256" key="3">
    <source>
        <dbReference type="ARBA" id="ARBA00023163"/>
    </source>
</evidence>
<evidence type="ECO:0000256" key="2">
    <source>
        <dbReference type="ARBA" id="ARBA00023015"/>
    </source>
</evidence>
<feature type="region of interest" description="Disordered" evidence="5">
    <location>
        <begin position="681"/>
        <end position="710"/>
    </location>
</feature>
<feature type="compositionally biased region" description="Basic and acidic residues" evidence="5">
    <location>
        <begin position="549"/>
        <end position="562"/>
    </location>
</feature>
<feature type="region of interest" description="Disordered" evidence="5">
    <location>
        <begin position="549"/>
        <end position="578"/>
    </location>
</feature>
<evidence type="ECO:0000256" key="5">
    <source>
        <dbReference type="SAM" id="MobiDB-lite"/>
    </source>
</evidence>
<dbReference type="PANTHER" id="PTHR13859">
    <property type="entry name" value="ATROPHIN-RELATED"/>
    <property type="match status" value="1"/>
</dbReference>
<name>A0A835IDK8_9MAGN</name>
<evidence type="ECO:0000256" key="4">
    <source>
        <dbReference type="ARBA" id="ARBA00023242"/>
    </source>
</evidence>
<feature type="compositionally biased region" description="Basic and acidic residues" evidence="5">
    <location>
        <begin position="412"/>
        <end position="427"/>
    </location>
</feature>
<keyword evidence="3" id="KW-0804">Transcription</keyword>
<dbReference type="InterPro" id="IPR057712">
    <property type="entry name" value="DUF7952"/>
</dbReference>
<dbReference type="Pfam" id="PF25826">
    <property type="entry name" value="DUF7952"/>
    <property type="match status" value="1"/>
</dbReference>
<dbReference type="InterPro" id="IPR056067">
    <property type="entry name" value="DUF7650"/>
</dbReference>
<dbReference type="SUPFAM" id="SSF46689">
    <property type="entry name" value="Homeodomain-like"/>
    <property type="match status" value="1"/>
</dbReference>
<gene>
    <name evidence="8" type="ORF">IFM89_020565</name>
</gene>
<dbReference type="InterPro" id="IPR009057">
    <property type="entry name" value="Homeodomain-like_sf"/>
</dbReference>
<feature type="region of interest" description="Disordered" evidence="5">
    <location>
        <begin position="478"/>
        <end position="510"/>
    </location>
</feature>
<sequence length="842" mass="94379">MDPVVFDHDEEFIIEDTSHDHVFPEGCPDLYDIFGDPHILPRVGDQYQVEIPPVMTEWERLQLMKNPADTQDTDEKSFLLGLPIPIVWAHEQVDNKEINKNRSRESENGEQAVVMDMELPSLRLEEPILDQMHSNKDHYPLPYSVGSSWSNVEIKSFLLGLYIFGRNLVLVERFVESKDMGDILSYYYGKFYRSDSYLRWSECRKIRSKKCIHGQRIFTGWRQQELLSRLLPHDSKGGQNTLVELSKTFGEGKISLEDYVFTLKFRVGMNALIDAIGIGKGKQDLTGIVDPIKTTRPEIPTGKECNSLSPGDILKYLIGDFRLSKARSNDLFWEAVWPRLLARGWHSEQPRNHGYVGSKHSLVFLVPGVKKFSKRRLVKGNHYFDSVSDVLNKVTADPRLLEVEIESPKSGGSKEENGWNTELKFDENSPSDGPRQCYLQPRLSNCKSEIVEFTVVDTSLVHGEGPLKVRELRTLPGDTTVISPTTSASREIDADSSEEPEAHSNSNTSKRAENFVENGVCIDQSDCLLGESIQGRLINDLDTTSVPMKDHENQNEHTCNDKHARKNLKAQSSRRVNSSNYLSPIMKRQKLTACGNEETCGTNVLVSQLKAEDLCLHLDSPGSSETMVGLSQEEVFTGSSGKGSSGDSSEGTVGDKVERRPLIDLNLPHLLQDFENSELVTTEVADSKDDPMEKETSLPTQTNQLEDSQTLETSTDVIIAVQQPAGRRQSTRNRPLTTKALEALACGYLSTNRKPRSAKSMLEESSYARPSRRTRGRGVVKEKVNDVANGVVDCMAEGFDKECSSYTNIVSNSQFWSERRGSHDLLGVANPACHTELLASKD</sequence>
<evidence type="ECO:0000259" key="6">
    <source>
        <dbReference type="Pfam" id="PF24662"/>
    </source>
</evidence>
<dbReference type="PANTHER" id="PTHR13859:SF11">
    <property type="entry name" value="GRUNGE, ISOFORM J"/>
    <property type="match status" value="1"/>
</dbReference>
<dbReference type="Proteomes" id="UP000631114">
    <property type="component" value="Unassembled WGS sequence"/>
</dbReference>
<dbReference type="AlphaFoldDB" id="A0A835IDK8"/>
<feature type="region of interest" description="Disordered" evidence="5">
    <location>
        <begin position="405"/>
        <end position="434"/>
    </location>
</feature>
<feature type="compositionally biased region" description="Polar residues" evidence="5">
    <location>
        <begin position="697"/>
        <end position="710"/>
    </location>
</feature>
<feature type="compositionally biased region" description="Polar residues" evidence="5">
    <location>
        <begin position="569"/>
        <end position="578"/>
    </location>
</feature>
<comment type="subcellular location">
    <subcellularLocation>
        <location evidence="1">Nucleus</location>
    </subcellularLocation>
</comment>
<keyword evidence="9" id="KW-1185">Reference proteome</keyword>
<dbReference type="Pfam" id="PF24662">
    <property type="entry name" value="DUF7650"/>
    <property type="match status" value="1"/>
</dbReference>
<reference evidence="8 9" key="1">
    <citation type="submission" date="2020-10" db="EMBL/GenBank/DDBJ databases">
        <title>The Coptis chinensis genome and diversification of protoberbering-type alkaloids.</title>
        <authorList>
            <person name="Wang B."/>
            <person name="Shu S."/>
            <person name="Song C."/>
            <person name="Liu Y."/>
        </authorList>
    </citation>
    <scope>NUCLEOTIDE SEQUENCE [LARGE SCALE GENOMIC DNA]</scope>
    <source>
        <strain evidence="8">HL-2020</strain>
        <tissue evidence="8">Leaf</tissue>
    </source>
</reference>
<dbReference type="OrthoDB" id="1634742at2759"/>
<feature type="region of interest" description="Disordered" evidence="5">
    <location>
        <begin position="755"/>
        <end position="777"/>
    </location>
</feature>
<feature type="compositionally biased region" description="Basic and acidic residues" evidence="5">
    <location>
        <begin position="685"/>
        <end position="696"/>
    </location>
</feature>
<dbReference type="GO" id="GO:0005634">
    <property type="term" value="C:nucleus"/>
    <property type="evidence" value="ECO:0007669"/>
    <property type="project" value="UniProtKB-SubCell"/>
</dbReference>
<feature type="compositionally biased region" description="Polar residues" evidence="5">
    <location>
        <begin position="480"/>
        <end position="489"/>
    </location>
</feature>
<protein>
    <recommendedName>
        <fullName evidence="10">SANT domain-containing protein</fullName>
    </recommendedName>
</protein>
<keyword evidence="2" id="KW-0805">Transcription regulation</keyword>
<proteinExistence type="predicted"/>
<evidence type="ECO:0000313" key="9">
    <source>
        <dbReference type="Proteomes" id="UP000631114"/>
    </source>
</evidence>
<comment type="caution">
    <text evidence="8">The sequence shown here is derived from an EMBL/GenBank/DDBJ whole genome shotgun (WGS) entry which is preliminary data.</text>
</comment>
<evidence type="ECO:0000313" key="8">
    <source>
        <dbReference type="EMBL" id="KAF9614732.1"/>
    </source>
</evidence>
<dbReference type="GO" id="GO:0003714">
    <property type="term" value="F:transcription corepressor activity"/>
    <property type="evidence" value="ECO:0007669"/>
    <property type="project" value="TreeGrafter"/>
</dbReference>
<keyword evidence="4" id="KW-0539">Nucleus</keyword>
<evidence type="ECO:0008006" key="10">
    <source>
        <dbReference type="Google" id="ProtNLM"/>
    </source>
</evidence>
<feature type="domain" description="DUF7650" evidence="6">
    <location>
        <begin position="312"/>
        <end position="398"/>
    </location>
</feature>
<feature type="domain" description="DUF7952" evidence="7">
    <location>
        <begin position="149"/>
        <end position="279"/>
    </location>
</feature>
<evidence type="ECO:0000259" key="7">
    <source>
        <dbReference type="Pfam" id="PF25826"/>
    </source>
</evidence>
<dbReference type="EMBL" id="JADFTS010000003">
    <property type="protein sequence ID" value="KAF9614732.1"/>
    <property type="molecule type" value="Genomic_DNA"/>
</dbReference>
<accession>A0A835IDK8</accession>
<organism evidence="8 9">
    <name type="scientific">Coptis chinensis</name>
    <dbReference type="NCBI Taxonomy" id="261450"/>
    <lineage>
        <taxon>Eukaryota</taxon>
        <taxon>Viridiplantae</taxon>
        <taxon>Streptophyta</taxon>
        <taxon>Embryophyta</taxon>
        <taxon>Tracheophyta</taxon>
        <taxon>Spermatophyta</taxon>
        <taxon>Magnoliopsida</taxon>
        <taxon>Ranunculales</taxon>
        <taxon>Ranunculaceae</taxon>
        <taxon>Coptidoideae</taxon>
        <taxon>Coptis</taxon>
    </lineage>
</organism>